<dbReference type="STRING" id="158189.SpiBuddy_1058"/>
<dbReference type="AlphaFoldDB" id="F0RYP0"/>
<dbReference type="Proteomes" id="UP000008466">
    <property type="component" value="Chromosome"/>
</dbReference>
<feature type="transmembrane region" description="Helical" evidence="1">
    <location>
        <begin position="30"/>
        <end position="52"/>
    </location>
</feature>
<dbReference type="Pfam" id="PF00990">
    <property type="entry name" value="GGDEF"/>
    <property type="match status" value="1"/>
</dbReference>
<dbReference type="InterPro" id="IPR050706">
    <property type="entry name" value="Cyclic-di-GMP_PDE-like"/>
</dbReference>
<reference evidence="5" key="1">
    <citation type="submission" date="2011-02" db="EMBL/GenBank/DDBJ databases">
        <title>Complete sequence of Spirochaeta sp. Buddy.</title>
        <authorList>
            <person name="Lucas S."/>
            <person name="Copeland A."/>
            <person name="Lapidus A."/>
            <person name="Cheng J.-F."/>
            <person name="Goodwin L."/>
            <person name="Pitluck S."/>
            <person name="Zeytun A."/>
            <person name="Detter J.C."/>
            <person name="Han C."/>
            <person name="Tapia R."/>
            <person name="Land M."/>
            <person name="Hauser L."/>
            <person name="Kyrpides N."/>
            <person name="Ivanova N."/>
            <person name="Mikhailova N."/>
            <person name="Pagani I."/>
            <person name="Ritalahti K.M."/>
            <person name="Loeffler F.E."/>
            <person name="Woyke T."/>
        </authorList>
    </citation>
    <scope>NUCLEOTIDE SEQUENCE [LARGE SCALE GENOMIC DNA]</scope>
    <source>
        <strain evidence="5">ATCC BAA-1886 / DSM 22777 / Buddy</strain>
    </source>
</reference>
<dbReference type="PANTHER" id="PTHR33121:SF79">
    <property type="entry name" value="CYCLIC DI-GMP PHOSPHODIESTERASE PDED-RELATED"/>
    <property type="match status" value="1"/>
</dbReference>
<dbReference type="InterPro" id="IPR035919">
    <property type="entry name" value="EAL_sf"/>
</dbReference>
<dbReference type="Pfam" id="PF00563">
    <property type="entry name" value="EAL"/>
    <property type="match status" value="1"/>
</dbReference>
<sequence>MVGCKSRIKGSVNVQDFPKNKKNLNSWKSVIVPAILILMLFLAAGLLVVNSLSSFYYQERVQEASLLAKSYTSILSTVIDAEYQLDQQMESTLKVAGVTVSKYTLPFSNELLSTMAANLDVDVIYVYDNNLNITHSSDNNYIGWVSPPDHPISIFYESGQLFQAEVIRADTESGTLYKYGYYRFPQGGMVQVGILASNIKALYAQFEPQYIVERLSKDAKHTRLAYLDPERKVLAASDISLIGSVIQPDNVGLPISETSFSRISWEGTNYLALHLPITLKEAFAGSLVLFYDLSKMEQLILRLTVIIASALLVFYLLFAYSLFTVYRKNRRILSLAYLDELTGLPNLRNYHAYLEEIRCQHLALVVLNPLNFRLLNILYGYDHGDKVLINIAQHLRARSIAWEAMQPFRLSDDRFLLVIRDEESLEYLLSICQQLLNIKQETGLIGSIEVSIGLVQSIGPFHDATRLLKEALIALNATSPTHQIQVYNSELEERLVRADTIEQEIKAALHGDEGILSLVYQPIYDSDAAQIVSFEALARMKSKKLGSISPVEFIDIAEKRQLIIPLGKKILSIACDFINELQGLGIYDVSVAVNVSALQLMEEPFITYLLNLTKEKQIPLNQLEIELTESVFAKDIQFISSQLRELRNLGILISIDDFGTGYSSLSRLETLEIDYLKLDKSFVEKLKTNSENGFVSDIISLAHHIEKLVIAEGVETEEQESELQKLGCDYVQGYLYSRPVGREQALQLLEVGDA</sequence>
<dbReference type="EMBL" id="CP002541">
    <property type="protein sequence ID" value="ADY12883.1"/>
    <property type="molecule type" value="Genomic_DNA"/>
</dbReference>
<keyword evidence="1" id="KW-0472">Membrane</keyword>
<dbReference type="HOGENOM" id="CLU_000445_70_49_12"/>
<evidence type="ECO:0000256" key="1">
    <source>
        <dbReference type="SAM" id="Phobius"/>
    </source>
</evidence>
<evidence type="ECO:0000259" key="2">
    <source>
        <dbReference type="PROSITE" id="PS50883"/>
    </source>
</evidence>
<dbReference type="KEGG" id="sbu:SpiBuddy_1058"/>
<dbReference type="InterPro" id="IPR029787">
    <property type="entry name" value="Nucleotide_cyclase"/>
</dbReference>
<proteinExistence type="predicted"/>
<dbReference type="PROSITE" id="PS50887">
    <property type="entry name" value="GGDEF"/>
    <property type="match status" value="1"/>
</dbReference>
<feature type="transmembrane region" description="Helical" evidence="1">
    <location>
        <begin position="299"/>
        <end position="323"/>
    </location>
</feature>
<dbReference type="InterPro" id="IPR043128">
    <property type="entry name" value="Rev_trsase/Diguanyl_cyclase"/>
</dbReference>
<dbReference type="SUPFAM" id="SSF141868">
    <property type="entry name" value="EAL domain-like"/>
    <property type="match status" value="1"/>
</dbReference>
<dbReference type="SMART" id="SM00052">
    <property type="entry name" value="EAL"/>
    <property type="match status" value="1"/>
</dbReference>
<gene>
    <name evidence="4" type="ordered locus">SpiBuddy_1058</name>
</gene>
<accession>F0RYP0</accession>
<keyword evidence="1" id="KW-0812">Transmembrane</keyword>
<keyword evidence="1" id="KW-1133">Transmembrane helix</keyword>
<protein>
    <submittedName>
        <fullName evidence="4">Diguanylate cyclase/phosphodiesterase</fullName>
    </submittedName>
</protein>
<organism evidence="4 5">
    <name type="scientific">Sphaerochaeta globosa (strain ATCC BAA-1886 / DSM 22777 / Buddy)</name>
    <name type="common">Spirochaeta sp. (strain Buddy)</name>
    <dbReference type="NCBI Taxonomy" id="158189"/>
    <lineage>
        <taxon>Bacteria</taxon>
        <taxon>Pseudomonadati</taxon>
        <taxon>Spirochaetota</taxon>
        <taxon>Spirochaetia</taxon>
        <taxon>Spirochaetales</taxon>
        <taxon>Sphaerochaetaceae</taxon>
        <taxon>Sphaerochaeta</taxon>
    </lineage>
</organism>
<dbReference type="Gene3D" id="3.20.20.450">
    <property type="entry name" value="EAL domain"/>
    <property type="match status" value="1"/>
</dbReference>
<name>F0RYP0_SPHGB</name>
<evidence type="ECO:0000313" key="5">
    <source>
        <dbReference type="Proteomes" id="UP000008466"/>
    </source>
</evidence>
<feature type="domain" description="EAL" evidence="2">
    <location>
        <begin position="498"/>
        <end position="753"/>
    </location>
</feature>
<keyword evidence="5" id="KW-1185">Reference proteome</keyword>
<feature type="domain" description="GGDEF" evidence="3">
    <location>
        <begin position="360"/>
        <end position="489"/>
    </location>
</feature>
<dbReference type="SMART" id="SM00267">
    <property type="entry name" value="GGDEF"/>
    <property type="match status" value="1"/>
</dbReference>
<dbReference type="CDD" id="cd01948">
    <property type="entry name" value="EAL"/>
    <property type="match status" value="1"/>
</dbReference>
<dbReference type="InterPro" id="IPR000160">
    <property type="entry name" value="GGDEF_dom"/>
</dbReference>
<dbReference type="SUPFAM" id="SSF55073">
    <property type="entry name" value="Nucleotide cyclase"/>
    <property type="match status" value="1"/>
</dbReference>
<dbReference type="PROSITE" id="PS50883">
    <property type="entry name" value="EAL"/>
    <property type="match status" value="1"/>
</dbReference>
<dbReference type="PANTHER" id="PTHR33121">
    <property type="entry name" value="CYCLIC DI-GMP PHOSPHODIESTERASE PDEF"/>
    <property type="match status" value="1"/>
</dbReference>
<dbReference type="InterPro" id="IPR001633">
    <property type="entry name" value="EAL_dom"/>
</dbReference>
<dbReference type="eggNOG" id="COG5001">
    <property type="taxonomic scope" value="Bacteria"/>
</dbReference>
<dbReference type="Gene3D" id="3.30.70.270">
    <property type="match status" value="1"/>
</dbReference>
<dbReference type="OrthoDB" id="366324at2"/>
<evidence type="ECO:0000313" key="4">
    <source>
        <dbReference type="EMBL" id="ADY12883.1"/>
    </source>
</evidence>
<evidence type="ECO:0000259" key="3">
    <source>
        <dbReference type="PROSITE" id="PS50887"/>
    </source>
</evidence>
<dbReference type="GO" id="GO:0071111">
    <property type="term" value="F:cyclic-guanylate-specific phosphodiesterase activity"/>
    <property type="evidence" value="ECO:0007669"/>
    <property type="project" value="InterPro"/>
</dbReference>